<protein>
    <submittedName>
        <fullName evidence="1">Uncharacterized protein</fullName>
    </submittedName>
</protein>
<gene>
    <name evidence="1" type="ORF">DK849_01205</name>
</gene>
<organism evidence="1 2">
    <name type="scientific">Metamycoplasma cloacale</name>
    <dbReference type="NCBI Taxonomy" id="92401"/>
    <lineage>
        <taxon>Bacteria</taxon>
        <taxon>Bacillati</taxon>
        <taxon>Mycoplasmatota</taxon>
        <taxon>Mycoplasmoidales</taxon>
        <taxon>Metamycoplasmataceae</taxon>
        <taxon>Metamycoplasma</taxon>
    </lineage>
</organism>
<dbReference type="KEGG" id="mclo:DK849_01205"/>
<evidence type="ECO:0000313" key="1">
    <source>
        <dbReference type="EMBL" id="AWX42692.1"/>
    </source>
</evidence>
<dbReference type="AlphaFoldDB" id="A0A2Z4LLP8"/>
<reference evidence="2" key="1">
    <citation type="submission" date="2018-06" db="EMBL/GenBank/DDBJ databases">
        <title>Complete genome sequences of Mycoplasma anatis, M. anseris and M. cloacale type strains.</title>
        <authorList>
            <person name="Grozner D."/>
            <person name="Forro B."/>
            <person name="Sulyok K.M."/>
            <person name="Marton S."/>
            <person name="Kreizinger Z."/>
            <person name="Banyai K."/>
            <person name="Gyuranecz M."/>
        </authorList>
    </citation>
    <scope>NUCLEOTIDE SEQUENCE [LARGE SCALE GENOMIC DNA]</scope>
    <source>
        <strain evidence="2">NCTC 10199</strain>
    </source>
</reference>
<name>A0A2Z4LLP8_9BACT</name>
<proteinExistence type="predicted"/>
<keyword evidence="2" id="KW-1185">Reference proteome</keyword>
<evidence type="ECO:0000313" key="2">
    <source>
        <dbReference type="Proteomes" id="UP000249865"/>
    </source>
</evidence>
<sequence>MHNLKILSNEKKRDIQAGFAATTISSILSFIPTGISIVSSIIGAIKSLTSAKAEIKTKDFSYKWDQSVEPMQFTSSVHYCR</sequence>
<dbReference type="RefSeq" id="WP_051622584.1">
    <property type="nucleotide sequence ID" value="NZ_CP030103.1"/>
</dbReference>
<dbReference type="OrthoDB" id="399019at2"/>
<accession>A0A2Z4LLP8</accession>
<dbReference type="EMBL" id="CP030103">
    <property type="protein sequence ID" value="AWX42692.1"/>
    <property type="molecule type" value="Genomic_DNA"/>
</dbReference>
<dbReference type="Proteomes" id="UP000249865">
    <property type="component" value="Chromosome"/>
</dbReference>